<keyword evidence="2" id="KW-0067">ATP-binding</keyword>
<dbReference type="AlphaFoldDB" id="A0A9W6PM31"/>
<dbReference type="RefSeq" id="WP_033254674.1">
    <property type="nucleotide sequence ID" value="NZ_BSRX01000062.1"/>
</dbReference>
<dbReference type="Gene3D" id="1.10.10.2220">
    <property type="match status" value="1"/>
</dbReference>
<evidence type="ECO:0000256" key="1">
    <source>
        <dbReference type="ARBA" id="ARBA00022741"/>
    </source>
</evidence>
<dbReference type="OrthoDB" id="4524286at2"/>
<proteinExistence type="predicted"/>
<accession>A0A9W6PM31</accession>
<dbReference type="CDD" id="cd18809">
    <property type="entry name" value="SF1_C_RecD"/>
    <property type="match status" value="1"/>
</dbReference>
<dbReference type="GO" id="GO:0005524">
    <property type="term" value="F:ATP binding"/>
    <property type="evidence" value="ECO:0007669"/>
    <property type="project" value="UniProtKB-KW"/>
</dbReference>
<dbReference type="Pfam" id="PF13538">
    <property type="entry name" value="UvrD_C_2"/>
    <property type="match status" value="1"/>
</dbReference>
<dbReference type="Gene3D" id="3.40.50.300">
    <property type="entry name" value="P-loop containing nucleotide triphosphate hydrolases"/>
    <property type="match status" value="2"/>
</dbReference>
<dbReference type="Proteomes" id="UP001165143">
    <property type="component" value="Unassembled WGS sequence"/>
</dbReference>
<dbReference type="EMBL" id="BSRX01000062">
    <property type="protein sequence ID" value="GLW58899.1"/>
    <property type="molecule type" value="Genomic_DNA"/>
</dbReference>
<comment type="caution">
    <text evidence="4">The sequence shown here is derived from an EMBL/GenBank/DDBJ whole genome shotgun (WGS) entry which is preliminary data.</text>
</comment>
<dbReference type="Gene3D" id="2.30.30.940">
    <property type="match status" value="1"/>
</dbReference>
<dbReference type="PANTHER" id="PTHR43788:SF6">
    <property type="entry name" value="DNA HELICASE B"/>
    <property type="match status" value="1"/>
</dbReference>
<dbReference type="Pfam" id="PF13604">
    <property type="entry name" value="AAA_30"/>
    <property type="match status" value="1"/>
</dbReference>
<evidence type="ECO:0000313" key="5">
    <source>
        <dbReference type="Proteomes" id="UP001165143"/>
    </source>
</evidence>
<dbReference type="InterPro" id="IPR027785">
    <property type="entry name" value="UvrD-like_helicase_C"/>
</dbReference>
<reference evidence="4" key="1">
    <citation type="submission" date="2023-02" db="EMBL/GenBank/DDBJ databases">
        <title>Kitasatospora phosalacinea NBRC 14362.</title>
        <authorList>
            <person name="Ichikawa N."/>
            <person name="Sato H."/>
            <person name="Tonouchi N."/>
        </authorList>
    </citation>
    <scope>NUCLEOTIDE SEQUENCE</scope>
    <source>
        <strain evidence="4">NBRC 14362</strain>
    </source>
</reference>
<evidence type="ECO:0000259" key="3">
    <source>
        <dbReference type="Pfam" id="PF13538"/>
    </source>
</evidence>
<dbReference type="InterPro" id="IPR050534">
    <property type="entry name" value="Coronavir_polyprotein_1ab"/>
</dbReference>
<evidence type="ECO:0000256" key="2">
    <source>
        <dbReference type="ARBA" id="ARBA00022840"/>
    </source>
</evidence>
<dbReference type="SUPFAM" id="SSF52540">
    <property type="entry name" value="P-loop containing nucleoside triphosphate hydrolases"/>
    <property type="match status" value="2"/>
</dbReference>
<organism evidence="4 5">
    <name type="scientific">Kitasatospora phosalacinea</name>
    <dbReference type="NCBI Taxonomy" id="2065"/>
    <lineage>
        <taxon>Bacteria</taxon>
        <taxon>Bacillati</taxon>
        <taxon>Actinomycetota</taxon>
        <taxon>Actinomycetes</taxon>
        <taxon>Kitasatosporales</taxon>
        <taxon>Streptomycetaceae</taxon>
        <taxon>Kitasatospora</taxon>
    </lineage>
</organism>
<sequence length="1258" mass="138873">MAFVQHLSVRVPWHDSGWSGRVCDDPLGNTSCVMLENIGTKRKGQQEAAQAGADWDTVQGALPPCVTERGAFMSSRDYWFERTHPYSGFPVLRGLGTSRVHVPAYSVHGIPYFWLHRDNVAAVLQERPLDGFRMEDEERALAMLGGAKLPWVLHGDNQQAVIEEFFRLVQPDRSLVFLYLKHSPFEQQPRRMLVGAAVVTGRTAPGRWPGSDEKVFPNHQWETVLRHSLRPEGIGGILLPVQALARLAAGGTDVSTALAAAPEVGRNFSYSTEHVSADAAVAALLELRRAARAAIDLKDPSVSLPRASLEWLDEQLRLAWRRRGVAPGLPAVLDRLNVSHPTFAAHAITSALGEGVDPWPTLEQLLERRGGEKSLAGLVTSTPVAMWAAKSSQERQALRLLSRFDVSPEAAERVMTGQTSIDIPVDALLANPYDLVTCTVDDGEPIAFETVDRGCFPDRQVTERHPLPVTSPFEDANDPRRIDAAMTTVLARAQDEGHTVLPLEQMQERLESLMPRLAVAFDTAADTLGALGMLPRDLEQPDSDTSRWLQLRRVELADGSAAYKLDSAAARRDFIRAHLNAIRSGPVHAAPADLESSLDQVLAAAAPSAGADAALEERGRQEKHAVFRVMYTSRLTVLNGRAGTGKTTLIRALTSRREIREGGLLLLAPTGKARVQLHSKTGEDAQTLAQFLTPSRRFDTHGRYLTIPDGPRKRYGTVVVDEASMLTEDMLAALLDAVDITDRLILVGDPRQLPPIGAGRPFVDIERFLRPDRPSWPRTAAHWAELTVLHRQRGNDRDDLALAHWYSGDQRTEDDHTIWEHLRSGRPMASVRAVPWAGRSASQVLEDVLGEEFGVSDALTFAQSYGASTRTGKDGRVWPEFASAPTGCDIWQVLSPVRGRPHGTVGLNRHLKDLYRQHDLVLATTRYNRWVPKPLGPEQIVYGDKVVNTTNRTLDAYNGASPPPKSRSRYVANGELGIVTGQLKSKSMKKPPWETQVEFSSQLGWRFSYRGSEDGPGLELAWAMTVHKSQGSEFATVILMLSAGLQGISRELLYTALTRQSERVVICHEGPLDALLELGAPTASDTARRLTDLITPPRPTVVKDRQGSALGLYDANLIHLTHFGLAVQSKNEVIIANLLDRHARGRWEYEKPLFAADGSWRLPDFTIFTDDSARPIYWEHLGMLNDPAYAAKWRSKEQWYARLGILPAPAGGPGGILLVTDDLNGVNEPEWEARFKAVYRPQAAIRPRAVTRRTAPGR</sequence>
<gene>
    <name evidence="4" type="ORF">Kpho01_69090</name>
</gene>
<feature type="domain" description="UvrD-like helicase C-terminal" evidence="3">
    <location>
        <begin position="1020"/>
        <end position="1066"/>
    </location>
</feature>
<dbReference type="PANTHER" id="PTHR43788">
    <property type="entry name" value="DNA2/NAM7 HELICASE FAMILY MEMBER"/>
    <property type="match status" value="1"/>
</dbReference>
<dbReference type="GO" id="GO:0003678">
    <property type="term" value="F:DNA helicase activity"/>
    <property type="evidence" value="ECO:0007669"/>
    <property type="project" value="UniProtKB-ARBA"/>
</dbReference>
<dbReference type="InterPro" id="IPR027417">
    <property type="entry name" value="P-loop_NTPase"/>
</dbReference>
<dbReference type="CDD" id="cd17933">
    <property type="entry name" value="DEXSc_RecD-like"/>
    <property type="match status" value="1"/>
</dbReference>
<evidence type="ECO:0000313" key="4">
    <source>
        <dbReference type="EMBL" id="GLW58899.1"/>
    </source>
</evidence>
<protein>
    <recommendedName>
        <fullName evidence="3">UvrD-like helicase C-terminal domain-containing protein</fullName>
    </recommendedName>
</protein>
<keyword evidence="1" id="KW-0547">Nucleotide-binding</keyword>
<name>A0A9W6PM31_9ACTN</name>